<dbReference type="InterPro" id="IPR029005">
    <property type="entry name" value="LIM-bd/SEUSS"/>
</dbReference>
<feature type="compositionally biased region" description="Polar residues" evidence="1">
    <location>
        <begin position="138"/>
        <end position="148"/>
    </location>
</feature>
<organism evidence="2">
    <name type="scientific">Cyberlindnera fabianii</name>
    <name type="common">Yeast</name>
    <name type="synonym">Hansenula fabianii</name>
    <dbReference type="NCBI Taxonomy" id="36022"/>
    <lineage>
        <taxon>Eukaryota</taxon>
        <taxon>Fungi</taxon>
        <taxon>Dikarya</taxon>
        <taxon>Ascomycota</taxon>
        <taxon>Saccharomycotina</taxon>
        <taxon>Saccharomycetes</taxon>
        <taxon>Phaffomycetales</taxon>
        <taxon>Phaffomycetaceae</taxon>
        <taxon>Cyberlindnera</taxon>
    </lineage>
</organism>
<feature type="region of interest" description="Disordered" evidence="1">
    <location>
        <begin position="110"/>
        <end position="237"/>
    </location>
</feature>
<name>A0A061AZ17_CYBFA</name>
<evidence type="ECO:0000313" key="2">
    <source>
        <dbReference type="EMBL" id="CDR40624.1"/>
    </source>
</evidence>
<dbReference type="PhylomeDB" id="A0A061AZ17"/>
<dbReference type="EMBL" id="LK052890">
    <property type="protein sequence ID" value="CDR40624.1"/>
    <property type="molecule type" value="Genomic_DNA"/>
</dbReference>
<feature type="compositionally biased region" description="Low complexity" evidence="1">
    <location>
        <begin position="556"/>
        <end position="568"/>
    </location>
</feature>
<evidence type="ECO:0000256" key="1">
    <source>
        <dbReference type="SAM" id="MobiDB-lite"/>
    </source>
</evidence>
<dbReference type="Pfam" id="PF01803">
    <property type="entry name" value="LIM_bind"/>
    <property type="match status" value="1"/>
</dbReference>
<dbReference type="OrthoDB" id="774557at2759"/>
<feature type="compositionally biased region" description="Polar residues" evidence="1">
    <location>
        <begin position="569"/>
        <end position="597"/>
    </location>
</feature>
<protein>
    <submittedName>
        <fullName evidence="2">CYFA0S05e02564g1_1</fullName>
    </submittedName>
</protein>
<dbReference type="VEuPathDB" id="FungiDB:BON22_2161"/>
<feature type="region of interest" description="Disordered" evidence="1">
    <location>
        <begin position="66"/>
        <end position="94"/>
    </location>
</feature>
<feature type="compositionally biased region" description="Low complexity" evidence="1">
    <location>
        <begin position="114"/>
        <end position="128"/>
    </location>
</feature>
<feature type="compositionally biased region" description="Low complexity" evidence="1">
    <location>
        <begin position="172"/>
        <end position="196"/>
    </location>
</feature>
<dbReference type="PANTHER" id="PTHR10378">
    <property type="entry name" value="LIM DOMAIN-BINDING PROTEIN"/>
    <property type="match status" value="1"/>
</dbReference>
<feature type="region of interest" description="Disordered" evidence="1">
    <location>
        <begin position="518"/>
        <end position="630"/>
    </location>
</feature>
<dbReference type="AlphaFoldDB" id="A0A061AZ17"/>
<feature type="compositionally biased region" description="Polar residues" evidence="1">
    <location>
        <begin position="526"/>
        <end position="547"/>
    </location>
</feature>
<reference evidence="2" key="1">
    <citation type="journal article" date="2014" name="Genome Announc.">
        <title>Genome sequence of the yeast Cyberlindnera fabianii (Hansenula fabianii).</title>
        <authorList>
            <person name="Freel K.C."/>
            <person name="Sarilar V."/>
            <person name="Neuveglise C."/>
            <person name="Devillers H."/>
            <person name="Friedrich A."/>
            <person name="Schacherer J."/>
        </authorList>
    </citation>
    <scope>NUCLEOTIDE SEQUENCE</scope>
    <source>
        <strain evidence="2">YJS4271</strain>
    </source>
</reference>
<proteinExistence type="predicted"/>
<accession>A0A061AZ17</accession>
<feature type="compositionally biased region" description="Pro residues" evidence="1">
    <location>
        <begin position="197"/>
        <end position="207"/>
    </location>
</feature>
<gene>
    <name evidence="2" type="ORF">CYFA0S_05e02564g</name>
</gene>
<sequence>MNGMNMNNMNMQNAQGPNMNAMNNINGMTPVTNMNTISNMSNMKMTTGGVGAGYPMATMAQQHFNGMPGQQQQQQPQGQQQSQQGGQQPLQQSLQQQYVMQQGIAPQFAPQRVPQGMPQPQLHQHQPQLPRPQPGHGSQQPMGTQPPTQFGDPSLHPQPQNMMLPAQPGKISVPPSVTTSAPPNISTPVDPSSTPTSAPPSGAPIPQQPQNVNTGGMNRGGVPAGLGRPAMRATGGATGAAGMQMGMNGSANANAVINYRRHVTNTETLKFLDFCELVGVRSESTKNILYWKKIITEYFSDSGVLRYAVKAGSDSRQFEFSVPIIPRFFFSIIQSGVTRIEIQPGMLRTQVLPNGTTYLESPRCCLIHHYADGSYVNIHGSMKGILNQALRIEWLDFQTHVFIPGVEWPSLEKLLSDESKMIDVLGMLNESNDTSASKSNGVKMEDKSEQRKLEVLQKFRSNFQVFHSMSNFGLQESVMRVMQVSDVMAHLRSLMSFSNTSNTTGPLQALEDFVAKSQKKDGNGGVTPTSKKATGVGANTNSTANGGSNAGPGDANNNNSSQVSQKKSGNTSQNNSPMPDSSPQIRGSKLDISQSTLSKRRRKSTVGDLSPKSLAESPNVGGKATKKTKR</sequence>
<feature type="compositionally biased region" description="Low complexity" evidence="1">
    <location>
        <begin position="69"/>
        <end position="94"/>
    </location>
</feature>